<evidence type="ECO:0000313" key="4">
    <source>
        <dbReference type="Proteomes" id="UP001458880"/>
    </source>
</evidence>
<organism evidence="3 4">
    <name type="scientific">Popillia japonica</name>
    <name type="common">Japanese beetle</name>
    <dbReference type="NCBI Taxonomy" id="7064"/>
    <lineage>
        <taxon>Eukaryota</taxon>
        <taxon>Metazoa</taxon>
        <taxon>Ecdysozoa</taxon>
        <taxon>Arthropoda</taxon>
        <taxon>Hexapoda</taxon>
        <taxon>Insecta</taxon>
        <taxon>Pterygota</taxon>
        <taxon>Neoptera</taxon>
        <taxon>Endopterygota</taxon>
        <taxon>Coleoptera</taxon>
        <taxon>Polyphaga</taxon>
        <taxon>Scarabaeiformia</taxon>
        <taxon>Scarabaeidae</taxon>
        <taxon>Rutelinae</taxon>
        <taxon>Popillia</taxon>
    </lineage>
</organism>
<dbReference type="Proteomes" id="UP001458880">
    <property type="component" value="Unassembled WGS sequence"/>
</dbReference>
<dbReference type="Gene3D" id="3.40.50.1820">
    <property type="entry name" value="alpha/beta hydrolase"/>
    <property type="match status" value="1"/>
</dbReference>
<feature type="domain" description="Carboxylesterase type B" evidence="2">
    <location>
        <begin position="91"/>
        <end position="369"/>
    </location>
</feature>
<dbReference type="PANTHER" id="PTHR11559">
    <property type="entry name" value="CARBOXYLESTERASE"/>
    <property type="match status" value="1"/>
</dbReference>
<dbReference type="AlphaFoldDB" id="A0AAW1ISJ8"/>
<evidence type="ECO:0000313" key="3">
    <source>
        <dbReference type="EMBL" id="KAK9692538.1"/>
    </source>
</evidence>
<name>A0AAW1ISJ8_POPJA</name>
<dbReference type="EMBL" id="JASPKY010000578">
    <property type="protein sequence ID" value="KAK9692538.1"/>
    <property type="molecule type" value="Genomic_DNA"/>
</dbReference>
<accession>A0AAW1ISJ8</accession>
<sequence length="379" mass="43315">MSRGLFHRAIIMSASGLGQSVIPTNQFDLAQKQARLVNCTDDTPVNIINSQKQARLVNCTDDTPVNIINCLKTKTAQEIADTLPGFAVINICLKTKTAQEIADTLPGFAEVGGDPILIWRAVIEPDFGQERFLVEHPITSAIHGRYAKIPVMLGITEIEFGYVTYIAVQYQEFLDLLSNDYKRVLPIIFFYERNTTRSNEISTGLKEFYFGEGNLENTTATKDGIEYLYADGVTGFQVNRATKLISAKNTEKTYYYCFTYRGRYSFFYLPGSNNTQTAGAAHHDDLIYLFYISTMFPYFTKNDPEWETVNRMVKMWTDFVKTGNPTPGHSAVLNNAHWLPFSNKRPKYMEIGNDLVMKENLFKERYHEWDKLFPLNEYA</sequence>
<dbReference type="InterPro" id="IPR029058">
    <property type="entry name" value="AB_hydrolase_fold"/>
</dbReference>
<proteinExistence type="predicted"/>
<gene>
    <name evidence="3" type="ORF">QE152_g35101</name>
</gene>
<dbReference type="InterPro" id="IPR050309">
    <property type="entry name" value="Type-B_Carboxylest/Lipase"/>
</dbReference>
<keyword evidence="4" id="KW-1185">Reference proteome</keyword>
<keyword evidence="1" id="KW-0325">Glycoprotein</keyword>
<reference evidence="3 4" key="1">
    <citation type="journal article" date="2024" name="BMC Genomics">
        <title>De novo assembly and annotation of Popillia japonica's genome with initial clues to its potential as an invasive pest.</title>
        <authorList>
            <person name="Cucini C."/>
            <person name="Boschi S."/>
            <person name="Funari R."/>
            <person name="Cardaioli E."/>
            <person name="Iannotti N."/>
            <person name="Marturano G."/>
            <person name="Paoli F."/>
            <person name="Bruttini M."/>
            <person name="Carapelli A."/>
            <person name="Frati F."/>
            <person name="Nardi F."/>
        </authorList>
    </citation>
    <scope>NUCLEOTIDE SEQUENCE [LARGE SCALE GENOMIC DNA]</scope>
    <source>
        <strain evidence="3">DMR45628</strain>
    </source>
</reference>
<dbReference type="InterPro" id="IPR002018">
    <property type="entry name" value="CarbesteraseB"/>
</dbReference>
<protein>
    <submittedName>
        <fullName evidence="3">Carboxylesterase family</fullName>
    </submittedName>
</protein>
<evidence type="ECO:0000256" key="1">
    <source>
        <dbReference type="ARBA" id="ARBA00023180"/>
    </source>
</evidence>
<evidence type="ECO:0000259" key="2">
    <source>
        <dbReference type="Pfam" id="PF00135"/>
    </source>
</evidence>
<comment type="caution">
    <text evidence="3">The sequence shown here is derived from an EMBL/GenBank/DDBJ whole genome shotgun (WGS) entry which is preliminary data.</text>
</comment>
<dbReference type="SUPFAM" id="SSF53474">
    <property type="entry name" value="alpha/beta-Hydrolases"/>
    <property type="match status" value="1"/>
</dbReference>
<dbReference type="Pfam" id="PF00135">
    <property type="entry name" value="COesterase"/>
    <property type="match status" value="2"/>
</dbReference>
<feature type="domain" description="Carboxylesterase type B" evidence="2">
    <location>
        <begin position="1"/>
        <end position="83"/>
    </location>
</feature>